<dbReference type="STRING" id="474950.SAMN05421771_1476"/>
<evidence type="ECO:0000256" key="3">
    <source>
        <dbReference type="ARBA" id="ARBA00022692"/>
    </source>
</evidence>
<accession>A0A1I6LY52</accession>
<keyword evidence="3 7" id="KW-0812">Transmembrane</keyword>
<gene>
    <name evidence="9" type="ORF">SAMN05421771_1476</name>
</gene>
<keyword evidence="10" id="KW-1185">Reference proteome</keyword>
<protein>
    <submittedName>
        <fullName evidence="9">Uncharacterized membrane protein YccC</fullName>
    </submittedName>
</protein>
<feature type="transmembrane region" description="Helical" evidence="7">
    <location>
        <begin position="91"/>
        <end position="111"/>
    </location>
</feature>
<reference evidence="9 10" key="1">
    <citation type="submission" date="2016-10" db="EMBL/GenBank/DDBJ databases">
        <authorList>
            <person name="de Groot N.N."/>
        </authorList>
    </citation>
    <scope>NUCLEOTIDE SEQUENCE [LARGE SCALE GENOMIC DNA]</scope>
    <source>
        <strain evidence="9 10">DSM 21001</strain>
    </source>
</reference>
<dbReference type="Proteomes" id="UP000199024">
    <property type="component" value="Unassembled WGS sequence"/>
</dbReference>
<proteinExistence type="inferred from homology"/>
<evidence type="ECO:0000256" key="2">
    <source>
        <dbReference type="ARBA" id="ARBA00022475"/>
    </source>
</evidence>
<dbReference type="AlphaFoldDB" id="A0A1I6LY52"/>
<dbReference type="GO" id="GO:0005886">
    <property type="term" value="C:plasma membrane"/>
    <property type="evidence" value="ECO:0007669"/>
    <property type="project" value="UniProtKB-SubCell"/>
</dbReference>
<evidence type="ECO:0000256" key="7">
    <source>
        <dbReference type="SAM" id="Phobius"/>
    </source>
</evidence>
<evidence type="ECO:0000313" key="10">
    <source>
        <dbReference type="Proteomes" id="UP000199024"/>
    </source>
</evidence>
<dbReference type="PANTHER" id="PTHR30509">
    <property type="entry name" value="P-HYDROXYBENZOIC ACID EFFLUX PUMP SUBUNIT-RELATED"/>
    <property type="match status" value="1"/>
</dbReference>
<dbReference type="PANTHER" id="PTHR30509:SF9">
    <property type="entry name" value="MULTIDRUG RESISTANCE PROTEIN MDTO"/>
    <property type="match status" value="1"/>
</dbReference>
<feature type="transmembrane region" description="Helical" evidence="7">
    <location>
        <begin position="441"/>
        <end position="461"/>
    </location>
</feature>
<keyword evidence="2" id="KW-1003">Cell membrane</keyword>
<evidence type="ECO:0000256" key="6">
    <source>
        <dbReference type="ARBA" id="ARBA00043993"/>
    </source>
</evidence>
<comment type="subcellular location">
    <subcellularLocation>
        <location evidence="1">Cell membrane</location>
        <topology evidence="1">Multi-pass membrane protein</topology>
    </subcellularLocation>
</comment>
<sequence length="716" mass="77313">MMVDLRELAMRMQWRRGLRAAIAVAGAMLVCEAFGRPFGWAALGAFEAILVDNGGPYRSRLNTILTVLAGGAFAGILGSLVGMLLHTGASLLEVALAALATGVACFAITFARVATQPLASTSVIILVLYFAGLGSSQTTLAGGAVNAALFVAGGMGAAAISLVLWPLDPFRPARRSVAHTYALLAAATGKIAAVQATGERGPLEEHDWKRQIRMHLEEARIALGKTAARAPARTHRARNLTVLLETADMLFARAMRLNELTEIADEAGRARLYATTAWLSEAENAIAHALEQKPADSGSSFSRHGSHRVQFLMRRAIPDATEGHDVPAHLADEERDARQELEIAFEAIRAIWSGVDRTGAARKEARIEAIPAAAEDSIVERIRADFSFGSIMLRHALRMGIVGVVDVALLHELHLAHGFWLAMTSIIVLQPSGSGTMRRGLQRVGGTIAGGMLAALLAALVHNRAGIIVVITVCAGLTLASFAVDYGIYAFFLTPTFVLMSLPYLRDWRYASVRVITTILGALVAVLAMRFLWPEQEEHELSNLLHAGALADAAYLRAVLRFWKTPAKDSRARLELERRMLAPARRACGLASNAAEETLDRLLLEPSFSRRAGSSTEHALAFTTYLRRLAQTVTTLAALVHPDDESCCDEARVEALAARLEALPGDARRSLEAVPSFEPTNVQDVVELQMKRMERQVLVLERAATAMTGRDTTIAR</sequence>
<evidence type="ECO:0000313" key="9">
    <source>
        <dbReference type="EMBL" id="SFS08401.1"/>
    </source>
</evidence>
<evidence type="ECO:0000256" key="4">
    <source>
        <dbReference type="ARBA" id="ARBA00022989"/>
    </source>
</evidence>
<organism evidence="9 10">
    <name type="scientific">Granulicella pectinivorans</name>
    <dbReference type="NCBI Taxonomy" id="474950"/>
    <lineage>
        <taxon>Bacteria</taxon>
        <taxon>Pseudomonadati</taxon>
        <taxon>Acidobacteriota</taxon>
        <taxon>Terriglobia</taxon>
        <taxon>Terriglobales</taxon>
        <taxon>Acidobacteriaceae</taxon>
        <taxon>Granulicella</taxon>
    </lineage>
</organism>
<dbReference type="EMBL" id="FOZL01000001">
    <property type="protein sequence ID" value="SFS08401.1"/>
    <property type="molecule type" value="Genomic_DNA"/>
</dbReference>
<evidence type="ECO:0000259" key="8">
    <source>
        <dbReference type="Pfam" id="PF13515"/>
    </source>
</evidence>
<comment type="similarity">
    <text evidence="6">Belongs to the YccS/YhfK family.</text>
</comment>
<name>A0A1I6LY52_9BACT</name>
<feature type="transmembrane region" description="Helical" evidence="7">
    <location>
        <begin position="117"/>
        <end position="135"/>
    </location>
</feature>
<feature type="transmembrane region" description="Helical" evidence="7">
    <location>
        <begin position="513"/>
        <end position="533"/>
    </location>
</feature>
<feature type="transmembrane region" description="Helical" evidence="7">
    <location>
        <begin position="467"/>
        <end position="492"/>
    </location>
</feature>
<evidence type="ECO:0000256" key="1">
    <source>
        <dbReference type="ARBA" id="ARBA00004651"/>
    </source>
</evidence>
<feature type="domain" description="Integral membrane bound transporter" evidence="8">
    <location>
        <begin position="409"/>
        <end position="527"/>
    </location>
</feature>
<evidence type="ECO:0000256" key="5">
    <source>
        <dbReference type="ARBA" id="ARBA00023136"/>
    </source>
</evidence>
<feature type="transmembrane region" description="Helical" evidence="7">
    <location>
        <begin position="59"/>
        <end position="84"/>
    </location>
</feature>
<dbReference type="InterPro" id="IPR049453">
    <property type="entry name" value="Memb_transporter_dom"/>
</dbReference>
<keyword evidence="4 7" id="KW-1133">Transmembrane helix</keyword>
<keyword evidence="5 7" id="KW-0472">Membrane</keyword>
<dbReference type="Pfam" id="PF13515">
    <property type="entry name" value="FUSC_2"/>
    <property type="match status" value="1"/>
</dbReference>
<feature type="transmembrane region" description="Helical" evidence="7">
    <location>
        <begin position="147"/>
        <end position="167"/>
    </location>
</feature>